<dbReference type="CDD" id="cd00075">
    <property type="entry name" value="HATPase"/>
    <property type="match status" value="1"/>
</dbReference>
<dbReference type="SMART" id="SM00304">
    <property type="entry name" value="HAMP"/>
    <property type="match status" value="1"/>
</dbReference>
<evidence type="ECO:0000256" key="8">
    <source>
        <dbReference type="ARBA" id="ARBA00022989"/>
    </source>
</evidence>
<evidence type="ECO:0000259" key="12">
    <source>
        <dbReference type="PROSITE" id="PS50885"/>
    </source>
</evidence>
<feature type="domain" description="HAMP" evidence="12">
    <location>
        <begin position="171"/>
        <end position="224"/>
    </location>
</feature>
<dbReference type="PROSITE" id="PS50885">
    <property type="entry name" value="HAMP"/>
    <property type="match status" value="1"/>
</dbReference>
<evidence type="ECO:0000256" key="1">
    <source>
        <dbReference type="ARBA" id="ARBA00000085"/>
    </source>
</evidence>
<keyword evidence="9" id="KW-0902">Two-component regulatory system</keyword>
<dbReference type="Pfam" id="PF02518">
    <property type="entry name" value="HATPase_c"/>
    <property type="match status" value="1"/>
</dbReference>
<comment type="caution">
    <text evidence="13">The sequence shown here is derived from an EMBL/GenBank/DDBJ whole genome shotgun (WGS) entry which is preliminary data.</text>
</comment>
<dbReference type="Gene3D" id="1.10.287.130">
    <property type="match status" value="1"/>
</dbReference>
<dbReference type="EMBL" id="BOOC01000034">
    <property type="protein sequence ID" value="GIH43048.1"/>
    <property type="molecule type" value="Genomic_DNA"/>
</dbReference>
<keyword evidence="6" id="KW-0812">Transmembrane</keyword>
<dbReference type="PRINTS" id="PR00344">
    <property type="entry name" value="BCTRLSENSOR"/>
</dbReference>
<comment type="subcellular location">
    <subcellularLocation>
        <location evidence="2">Cell membrane</location>
    </subcellularLocation>
</comment>
<comment type="catalytic activity">
    <reaction evidence="1">
        <text>ATP + protein L-histidine = ADP + protein N-phospho-L-histidine.</text>
        <dbReference type="EC" id="2.7.13.3"/>
    </reaction>
</comment>
<dbReference type="SUPFAM" id="SSF55874">
    <property type="entry name" value="ATPase domain of HSP90 chaperone/DNA topoisomerase II/histidine kinase"/>
    <property type="match status" value="1"/>
</dbReference>
<keyword evidence="4" id="KW-0597">Phosphoprotein</keyword>
<evidence type="ECO:0000256" key="5">
    <source>
        <dbReference type="ARBA" id="ARBA00022679"/>
    </source>
</evidence>
<name>A0ABQ4G7J4_9ACTN</name>
<dbReference type="PROSITE" id="PS50109">
    <property type="entry name" value="HIS_KIN"/>
    <property type="match status" value="1"/>
</dbReference>
<evidence type="ECO:0000256" key="4">
    <source>
        <dbReference type="ARBA" id="ARBA00022553"/>
    </source>
</evidence>
<dbReference type="Gene3D" id="3.30.565.10">
    <property type="entry name" value="Histidine kinase-like ATPase, C-terminal domain"/>
    <property type="match status" value="1"/>
</dbReference>
<dbReference type="InterPro" id="IPR003594">
    <property type="entry name" value="HATPase_dom"/>
</dbReference>
<evidence type="ECO:0000256" key="7">
    <source>
        <dbReference type="ARBA" id="ARBA00022777"/>
    </source>
</evidence>
<dbReference type="InterPro" id="IPR003660">
    <property type="entry name" value="HAMP_dom"/>
</dbReference>
<dbReference type="Pfam" id="PF00512">
    <property type="entry name" value="HisKA"/>
    <property type="match status" value="1"/>
</dbReference>
<dbReference type="PANTHER" id="PTHR45436">
    <property type="entry name" value="SENSOR HISTIDINE KINASE YKOH"/>
    <property type="match status" value="1"/>
</dbReference>
<evidence type="ECO:0000256" key="9">
    <source>
        <dbReference type="ARBA" id="ARBA00023012"/>
    </source>
</evidence>
<keyword evidence="5" id="KW-0808">Transferase</keyword>
<reference evidence="13 14" key="1">
    <citation type="submission" date="2021-01" db="EMBL/GenBank/DDBJ databases">
        <title>Whole genome shotgun sequence of Microbispora corallina NBRC 16416.</title>
        <authorList>
            <person name="Komaki H."/>
            <person name="Tamura T."/>
        </authorList>
    </citation>
    <scope>NUCLEOTIDE SEQUENCE [LARGE SCALE GENOMIC DNA]</scope>
    <source>
        <strain evidence="13 14">NBRC 16416</strain>
    </source>
</reference>
<keyword evidence="14" id="KW-1185">Reference proteome</keyword>
<keyword evidence="10" id="KW-0472">Membrane</keyword>
<dbReference type="InterPro" id="IPR050428">
    <property type="entry name" value="TCS_sensor_his_kinase"/>
</dbReference>
<keyword evidence="7" id="KW-0418">Kinase</keyword>
<organism evidence="13 14">
    <name type="scientific">Microbispora corallina</name>
    <dbReference type="NCBI Taxonomy" id="83302"/>
    <lineage>
        <taxon>Bacteria</taxon>
        <taxon>Bacillati</taxon>
        <taxon>Actinomycetota</taxon>
        <taxon>Actinomycetes</taxon>
        <taxon>Streptosporangiales</taxon>
        <taxon>Streptosporangiaceae</taxon>
        <taxon>Microbispora</taxon>
    </lineage>
</organism>
<dbReference type="InterPro" id="IPR003661">
    <property type="entry name" value="HisK_dim/P_dom"/>
</dbReference>
<dbReference type="Pfam" id="PF00672">
    <property type="entry name" value="HAMP"/>
    <property type="match status" value="1"/>
</dbReference>
<feature type="domain" description="Histidine kinase" evidence="11">
    <location>
        <begin position="232"/>
        <end position="438"/>
    </location>
</feature>
<evidence type="ECO:0000313" key="14">
    <source>
        <dbReference type="Proteomes" id="UP000603904"/>
    </source>
</evidence>
<dbReference type="InterPro" id="IPR036890">
    <property type="entry name" value="HATPase_C_sf"/>
</dbReference>
<evidence type="ECO:0000256" key="3">
    <source>
        <dbReference type="ARBA" id="ARBA00012438"/>
    </source>
</evidence>
<dbReference type="SMART" id="SM00387">
    <property type="entry name" value="HATPase_c"/>
    <property type="match status" value="1"/>
</dbReference>
<protein>
    <recommendedName>
        <fullName evidence="3">histidine kinase</fullName>
        <ecNumber evidence="3">2.7.13.3</ecNumber>
    </recommendedName>
</protein>
<evidence type="ECO:0000256" key="2">
    <source>
        <dbReference type="ARBA" id="ARBA00004236"/>
    </source>
</evidence>
<sequence>MTVALLTLLFLGVIGATADFLAMDRLQIHAFREAQRAATDWIGAFRPGAPPPTPAVRGAVDLLQLVDTRGRIVAASDAAAGMPRLSTLWPPDGDRIQDGVTCLPDGGCVLVSAVLPPPLYVQQVWRGEPHVVYAGMAQPPILAGNRLQILTAAGILLTTGLVAWGNWWMAGRSLRPVAEIREAMADITVSDLSRRVPEPPGRTEYTLLARTANRTLERLEEAVNHQRRFASTTSHELRSPLAGLRALLEEAVLYPGEVDAQVTVRDALAVSRRLETIVDDLLVLARLRAGDPAAQEPLDLSALVREEAPLHCDRVTIHVCARPGMTVRGNRIQLARILQNLLANACRHAASRIDVTAERGDGLAVVTVTDDGDGIAPQDRERVFERFVRLDDARRREPGGSGLGLAISRDIATAHGGTLVVEDAPHGARFVLRLPLEDRPRDGPGATDG</sequence>
<evidence type="ECO:0000256" key="6">
    <source>
        <dbReference type="ARBA" id="ARBA00022692"/>
    </source>
</evidence>
<dbReference type="CDD" id="cd00082">
    <property type="entry name" value="HisKA"/>
    <property type="match status" value="1"/>
</dbReference>
<evidence type="ECO:0000256" key="10">
    <source>
        <dbReference type="ARBA" id="ARBA00023136"/>
    </source>
</evidence>
<evidence type="ECO:0000259" key="11">
    <source>
        <dbReference type="PROSITE" id="PS50109"/>
    </source>
</evidence>
<dbReference type="InterPro" id="IPR005467">
    <property type="entry name" value="His_kinase_dom"/>
</dbReference>
<proteinExistence type="predicted"/>
<gene>
    <name evidence="13" type="ORF">Mco01_60480</name>
</gene>
<dbReference type="SMART" id="SM00388">
    <property type="entry name" value="HisKA"/>
    <property type="match status" value="1"/>
</dbReference>
<dbReference type="InterPro" id="IPR036097">
    <property type="entry name" value="HisK_dim/P_sf"/>
</dbReference>
<dbReference type="CDD" id="cd06225">
    <property type="entry name" value="HAMP"/>
    <property type="match status" value="1"/>
</dbReference>
<accession>A0ABQ4G7J4</accession>
<dbReference type="EC" id="2.7.13.3" evidence="3"/>
<evidence type="ECO:0000313" key="13">
    <source>
        <dbReference type="EMBL" id="GIH43048.1"/>
    </source>
</evidence>
<dbReference type="Proteomes" id="UP000603904">
    <property type="component" value="Unassembled WGS sequence"/>
</dbReference>
<dbReference type="InterPro" id="IPR004358">
    <property type="entry name" value="Sig_transdc_His_kin-like_C"/>
</dbReference>
<keyword evidence="8" id="KW-1133">Transmembrane helix</keyword>
<dbReference type="SUPFAM" id="SSF47384">
    <property type="entry name" value="Homodimeric domain of signal transducing histidine kinase"/>
    <property type="match status" value="1"/>
</dbReference>
<dbReference type="PANTHER" id="PTHR45436:SF5">
    <property type="entry name" value="SENSOR HISTIDINE KINASE TRCS"/>
    <property type="match status" value="1"/>
</dbReference>